<dbReference type="GO" id="GO:0004674">
    <property type="term" value="F:protein serine/threonine kinase activity"/>
    <property type="evidence" value="ECO:0007669"/>
    <property type="project" value="UniProtKB-KW"/>
</dbReference>
<feature type="region of interest" description="Disordered" evidence="4">
    <location>
        <begin position="934"/>
        <end position="1018"/>
    </location>
</feature>
<dbReference type="InterPro" id="IPR011009">
    <property type="entry name" value="Kinase-like_dom_sf"/>
</dbReference>
<dbReference type="InterPro" id="IPR004166">
    <property type="entry name" value="a-kinase_dom"/>
</dbReference>
<evidence type="ECO:0000256" key="4">
    <source>
        <dbReference type="SAM" id="MobiDB-lite"/>
    </source>
</evidence>
<feature type="compositionally biased region" description="Low complexity" evidence="4">
    <location>
        <begin position="706"/>
        <end position="721"/>
    </location>
</feature>
<dbReference type="Pfam" id="PF02816">
    <property type="entry name" value="Alpha_kinase"/>
    <property type="match status" value="1"/>
</dbReference>
<name>A0ABD1IYX5_9TELE</name>
<keyword evidence="7" id="KW-1185">Reference proteome</keyword>
<feature type="compositionally biased region" description="Polar residues" evidence="4">
    <location>
        <begin position="756"/>
        <end position="766"/>
    </location>
</feature>
<protein>
    <recommendedName>
        <fullName evidence="5">Alpha-type protein kinase domain-containing protein</fullName>
    </recommendedName>
</protein>
<dbReference type="InterPro" id="IPR043529">
    <property type="entry name" value="ALPK1"/>
</dbReference>
<evidence type="ECO:0000313" key="6">
    <source>
        <dbReference type="EMBL" id="KAL2079086.1"/>
    </source>
</evidence>
<feature type="compositionally biased region" description="Low complexity" evidence="4">
    <location>
        <begin position="821"/>
        <end position="833"/>
    </location>
</feature>
<keyword evidence="2" id="KW-0808">Transferase</keyword>
<keyword evidence="1" id="KW-0723">Serine/threonine-protein kinase</keyword>
<dbReference type="PANTHER" id="PTHR46747">
    <property type="entry name" value="ALPHA-PROTEIN KINASE 1"/>
    <property type="match status" value="1"/>
</dbReference>
<dbReference type="SUPFAM" id="SSF56112">
    <property type="entry name" value="Protein kinase-like (PK-like)"/>
    <property type="match status" value="1"/>
</dbReference>
<feature type="domain" description="Alpha-type protein kinase" evidence="5">
    <location>
        <begin position="1120"/>
        <end position="1340"/>
    </location>
</feature>
<dbReference type="EMBL" id="JBHFQA010000022">
    <property type="protein sequence ID" value="KAL2079086.1"/>
    <property type="molecule type" value="Genomic_DNA"/>
</dbReference>
<feature type="compositionally biased region" description="Low complexity" evidence="4">
    <location>
        <begin position="938"/>
        <end position="950"/>
    </location>
</feature>
<feature type="region of interest" description="Disordered" evidence="4">
    <location>
        <begin position="700"/>
        <end position="915"/>
    </location>
</feature>
<evidence type="ECO:0000313" key="7">
    <source>
        <dbReference type="Proteomes" id="UP001591681"/>
    </source>
</evidence>
<dbReference type="Gene3D" id="3.20.200.10">
    <property type="entry name" value="MHCK/EF2 kinase"/>
    <property type="match status" value="1"/>
</dbReference>
<organism evidence="6 7">
    <name type="scientific">Coilia grayii</name>
    <name type="common">Gray's grenadier anchovy</name>
    <dbReference type="NCBI Taxonomy" id="363190"/>
    <lineage>
        <taxon>Eukaryota</taxon>
        <taxon>Metazoa</taxon>
        <taxon>Chordata</taxon>
        <taxon>Craniata</taxon>
        <taxon>Vertebrata</taxon>
        <taxon>Euteleostomi</taxon>
        <taxon>Actinopterygii</taxon>
        <taxon>Neopterygii</taxon>
        <taxon>Teleostei</taxon>
        <taxon>Clupei</taxon>
        <taxon>Clupeiformes</taxon>
        <taxon>Clupeoidei</taxon>
        <taxon>Engraulidae</taxon>
        <taxon>Coilinae</taxon>
        <taxon>Coilia</taxon>
    </lineage>
</organism>
<feature type="compositionally biased region" description="Polar residues" evidence="4">
    <location>
        <begin position="883"/>
        <end position="897"/>
    </location>
</feature>
<evidence type="ECO:0000256" key="3">
    <source>
        <dbReference type="ARBA" id="ARBA00022777"/>
    </source>
</evidence>
<proteinExistence type="predicted"/>
<accession>A0ABD1IYX5</accession>
<dbReference type="PANTHER" id="PTHR46747:SF1">
    <property type="entry name" value="ALPHA-PROTEIN KINASE 1"/>
    <property type="match status" value="1"/>
</dbReference>
<comment type="caution">
    <text evidence="6">The sequence shown here is derived from an EMBL/GenBank/DDBJ whole genome shotgun (WGS) entry which is preliminary data.</text>
</comment>
<feature type="compositionally biased region" description="Low complexity" evidence="4">
    <location>
        <begin position="618"/>
        <end position="627"/>
    </location>
</feature>
<feature type="compositionally biased region" description="Basic and acidic residues" evidence="4">
    <location>
        <begin position="1002"/>
        <end position="1018"/>
    </location>
</feature>
<feature type="compositionally biased region" description="Basic and acidic residues" evidence="4">
    <location>
        <begin position="735"/>
        <end position="744"/>
    </location>
</feature>
<evidence type="ECO:0000259" key="5">
    <source>
        <dbReference type="PROSITE" id="PS51158"/>
    </source>
</evidence>
<feature type="compositionally biased region" description="Low complexity" evidence="4">
    <location>
        <begin position="869"/>
        <end position="878"/>
    </location>
</feature>
<gene>
    <name evidence="6" type="ORF">ACEWY4_024830</name>
</gene>
<keyword evidence="3" id="KW-0418">Kinase</keyword>
<feature type="compositionally biased region" description="Polar residues" evidence="4">
    <location>
        <begin position="800"/>
        <end position="820"/>
    </location>
</feature>
<feature type="region of interest" description="Disordered" evidence="4">
    <location>
        <begin position="535"/>
        <end position="566"/>
    </location>
</feature>
<evidence type="ECO:0000256" key="2">
    <source>
        <dbReference type="ARBA" id="ARBA00022679"/>
    </source>
</evidence>
<feature type="region of interest" description="Disordered" evidence="4">
    <location>
        <begin position="618"/>
        <end position="688"/>
    </location>
</feature>
<feature type="compositionally biased region" description="Acidic residues" evidence="4">
    <location>
        <begin position="905"/>
        <end position="914"/>
    </location>
</feature>
<reference evidence="6 7" key="1">
    <citation type="submission" date="2024-09" db="EMBL/GenBank/DDBJ databases">
        <title>A chromosome-level genome assembly of Gray's grenadier anchovy, Coilia grayii.</title>
        <authorList>
            <person name="Fu Z."/>
        </authorList>
    </citation>
    <scope>NUCLEOTIDE SEQUENCE [LARGE SCALE GENOMIC DNA]</scope>
    <source>
        <strain evidence="6">G4</strain>
        <tissue evidence="6">Muscle</tissue>
    </source>
</reference>
<sequence length="1347" mass="147455">MSGQKVAATLGECCRCVTEGVADGSLEEAQWEFMACREALSDELVVLLQDAADMKWPFVPEKWQYKNSLTSEDKVNLKDLISENLSQLLAYLRAAILAGQPLWASSAIFLVDRFLYWTDDSRQLLRIARKLHQRYGGTPIAPQVVIRQARVYFSTGKLQKAEYILGSLISNSGSTGCWKYHSDSDRILVQAVSVQVRGQVLQKLGLWFEAAELICASLVGFYSLPQSDKKGIGTSLGILANILVSMDDKDFHRLMTSEHSHMSFFRKIQHRLLSAAEAAKMAVIYSQYASLYVLTNVVTQGTCLLSYSFSAECPASGKTTFLTEAKEAFEIGLLTKTEEDVVTSKQELHTFVKAAYALAITHKWLGSPHRVVTEAICVCQEASETYYTYCFKERADRNKLCKEIMRLVQNVKSLLKVEPFVNSDPGSFIPDTYRAAEDRTVVFTTDDFAKVMEKFQQHHQSVYKASKASCHRHDSVDGCDEGKSTPGLCVTSFGTATEIANTECATESQVHMEPAGVQQEGTKDMVSFYKSPTQQPACLHRNHGPTQTDTGDEEEPEHVGRNRKAKFSSSLLCSSLGSSWGIMTDSSRSNNQNTPNVLVDLSCPTEDDPLDSMALGSSAASMAKAGGQIEGKHRADASNISHPSQQPSHMVSGREGSRNHSMLSSKQRLPGTVAGQRSIETEDDESDMQKLHSRFMKVTTQGNKEGSFSSSLSSSFGSLSSWPKAPSFETQSSIDDGHTIERGSRVPTKANDGKAPSSSIPCNSSGQRGGKGAKDNTIPAISKAGSDQMSTETEDDLDGSNLSHASQSLKGPNQGNKNRTSSSSLGSSFGSLSPLPKVSSLATGSSVDDSQEVVGGNGIPTYKGNKECQNSSSQSNWSGQKGAESNKNSSMPVTATTPRAIPDQGSEETEDEPDNANLSHMEVGLQGIIQGSKEKPLSSSFSSSFGSSSSWQKVPSLDTLSSHSGSGQKGANEVLPTNQEGKSPKRHPVNTRGPTKSTFLSERLETKPDQGGLHKSDGVDSAEMEADIVNPVTHSSIAENATELKNGSSLTSSSCPRDAACNKCFPSHLADLGVLNDILTRQDYSALFTGVCHECLINRLPKKNIPSLPHNKPYGALLLKFSKATGLWTGRETNIYIGEYLQEGSQRKAFRVQFLHQEELLGSYVGKQYHKFEVTVHDHLNDVERQMTAQYYVTEFNKRLYEKNIIAQIFFIPSEVLLILEGGAIVGCVTAEPYMLGTFGKLTNNTRKVIKDNEAFQYGIAFGHFTYEYSYGEEVVVDLQGWVTEKGEGLTYLTDPQIHTLRKPYNRKSNFHQRGINLFLEEQHGPECNEICKKLCLGKLPMPKVAL</sequence>
<dbReference type="SMART" id="SM00811">
    <property type="entry name" value="Alpha_kinase"/>
    <property type="match status" value="1"/>
</dbReference>
<evidence type="ECO:0000256" key="1">
    <source>
        <dbReference type="ARBA" id="ARBA00022527"/>
    </source>
</evidence>
<feature type="compositionally biased region" description="Polar residues" evidence="4">
    <location>
        <begin position="638"/>
        <end position="649"/>
    </location>
</feature>
<dbReference type="PROSITE" id="PS51158">
    <property type="entry name" value="ALPHA_KINASE"/>
    <property type="match status" value="1"/>
</dbReference>
<dbReference type="Proteomes" id="UP001591681">
    <property type="component" value="Unassembled WGS sequence"/>
</dbReference>